<dbReference type="KEGG" id="dov:DSCO28_67500"/>
<keyword evidence="1" id="KW-0159">Chromosome partition</keyword>
<evidence type="ECO:0000313" key="9">
    <source>
        <dbReference type="EMBL" id="BBO86253.1"/>
    </source>
</evidence>
<evidence type="ECO:0000256" key="5">
    <source>
        <dbReference type="PROSITE-ProRule" id="PRU01248"/>
    </source>
</evidence>
<dbReference type="Pfam" id="PF00589">
    <property type="entry name" value="Phage_integrase"/>
    <property type="match status" value="1"/>
</dbReference>
<protein>
    <submittedName>
        <fullName evidence="8">Integrase</fullName>
    </submittedName>
</protein>
<keyword evidence="4" id="KW-0233">DNA recombination</keyword>
<keyword evidence="3 5" id="KW-0238">DNA-binding</keyword>
<accession>A0A5K8A1C7</accession>
<dbReference type="Gene3D" id="1.10.443.10">
    <property type="entry name" value="Intergrase catalytic core"/>
    <property type="match status" value="1"/>
</dbReference>
<dbReference type="GO" id="GO:0003677">
    <property type="term" value="F:DNA binding"/>
    <property type="evidence" value="ECO:0007669"/>
    <property type="project" value="UniProtKB-UniRule"/>
</dbReference>
<evidence type="ECO:0000313" key="10">
    <source>
        <dbReference type="Proteomes" id="UP000425960"/>
    </source>
</evidence>
<sequence length="338" mass="38157">MSNHHLMGAFVRRFLIEELVTDRNLSPNTQKSYRDTIRLLFNFVAERYSTDPTRVTVEQVDALVIRSFLAHLENDRGNSTATRNQRLAALRSLFRFIGRLVPDLIEHAAQIQAIPLRRTIVPTMTYLEKHEINALLDVPDRRRAQGHRDYTLILFLYNTGARATEVAQLTIADLNLGSSPSVRFYGKGRKIRMCPLWKHTTKILRSLLGPRIEGPGESPVFLNVRGRSITRYGIHALVARTAVKAAMSVSSLQDKPVSPHTIRHTTAVHLLRAGVDINTIRAWLGHVSLETTNRYAEVDLDMKAKALETCAVTSQSSTIKYVPKWHVDSDLMSFLGSL</sequence>
<dbReference type="GO" id="GO:0015074">
    <property type="term" value="P:DNA integration"/>
    <property type="evidence" value="ECO:0007669"/>
    <property type="project" value="UniProtKB-KW"/>
</dbReference>
<dbReference type="InterPro" id="IPR010998">
    <property type="entry name" value="Integrase_recombinase_N"/>
</dbReference>
<dbReference type="Proteomes" id="UP000425960">
    <property type="component" value="Chromosome"/>
</dbReference>
<dbReference type="KEGG" id="dov:DSCO28_68190"/>
<evidence type="ECO:0000256" key="2">
    <source>
        <dbReference type="ARBA" id="ARBA00022908"/>
    </source>
</evidence>
<feature type="domain" description="Core-binding (CB)" evidence="7">
    <location>
        <begin position="1"/>
        <end position="98"/>
    </location>
</feature>
<evidence type="ECO:0000256" key="3">
    <source>
        <dbReference type="ARBA" id="ARBA00023125"/>
    </source>
</evidence>
<name>A0A5K8A1C7_9BACT</name>
<organism evidence="8 10">
    <name type="scientific">Desulfosarcina ovata subsp. sediminis</name>
    <dbReference type="NCBI Taxonomy" id="885957"/>
    <lineage>
        <taxon>Bacteria</taxon>
        <taxon>Pseudomonadati</taxon>
        <taxon>Thermodesulfobacteriota</taxon>
        <taxon>Desulfobacteria</taxon>
        <taxon>Desulfobacterales</taxon>
        <taxon>Desulfosarcinaceae</taxon>
        <taxon>Desulfosarcina</taxon>
    </lineage>
</organism>
<dbReference type="InterPro" id="IPR013762">
    <property type="entry name" value="Integrase-like_cat_sf"/>
</dbReference>
<dbReference type="RefSeq" id="WP_155325555.1">
    <property type="nucleotide sequence ID" value="NZ_AP021876.1"/>
</dbReference>
<dbReference type="InterPro" id="IPR011010">
    <property type="entry name" value="DNA_brk_join_enz"/>
</dbReference>
<dbReference type="GO" id="GO:0007059">
    <property type="term" value="P:chromosome segregation"/>
    <property type="evidence" value="ECO:0007669"/>
    <property type="project" value="UniProtKB-KW"/>
</dbReference>
<dbReference type="EMBL" id="AP021876">
    <property type="protein sequence ID" value="BBO86253.1"/>
    <property type="molecule type" value="Genomic_DNA"/>
</dbReference>
<dbReference type="AlphaFoldDB" id="A0A5K8A1C7"/>
<dbReference type="InterPro" id="IPR004107">
    <property type="entry name" value="Integrase_SAM-like_N"/>
</dbReference>
<evidence type="ECO:0000259" key="7">
    <source>
        <dbReference type="PROSITE" id="PS51900"/>
    </source>
</evidence>
<dbReference type="InterPro" id="IPR050090">
    <property type="entry name" value="Tyrosine_recombinase_XerCD"/>
</dbReference>
<evidence type="ECO:0000256" key="4">
    <source>
        <dbReference type="ARBA" id="ARBA00023172"/>
    </source>
</evidence>
<dbReference type="GO" id="GO:0006310">
    <property type="term" value="P:DNA recombination"/>
    <property type="evidence" value="ECO:0007669"/>
    <property type="project" value="UniProtKB-KW"/>
</dbReference>
<feature type="domain" description="Tyr recombinase" evidence="6">
    <location>
        <begin position="122"/>
        <end position="308"/>
    </location>
</feature>
<dbReference type="InterPro" id="IPR044068">
    <property type="entry name" value="CB"/>
</dbReference>
<dbReference type="EMBL" id="AP021876">
    <property type="protein sequence ID" value="BBO86184.1"/>
    <property type="molecule type" value="Genomic_DNA"/>
</dbReference>
<dbReference type="PANTHER" id="PTHR30349:SF81">
    <property type="entry name" value="TYROSINE RECOMBINASE XERC"/>
    <property type="match status" value="1"/>
</dbReference>
<proteinExistence type="predicted"/>
<evidence type="ECO:0000256" key="1">
    <source>
        <dbReference type="ARBA" id="ARBA00022829"/>
    </source>
</evidence>
<evidence type="ECO:0000259" key="6">
    <source>
        <dbReference type="PROSITE" id="PS51898"/>
    </source>
</evidence>
<dbReference type="Gene3D" id="1.10.150.130">
    <property type="match status" value="1"/>
</dbReference>
<keyword evidence="2" id="KW-0229">DNA integration</keyword>
<dbReference type="PROSITE" id="PS51900">
    <property type="entry name" value="CB"/>
    <property type="match status" value="1"/>
</dbReference>
<gene>
    <name evidence="8" type="ORF">DSCO28_67500</name>
    <name evidence="9" type="ORF">DSCO28_68190</name>
</gene>
<dbReference type="PANTHER" id="PTHR30349">
    <property type="entry name" value="PHAGE INTEGRASE-RELATED"/>
    <property type="match status" value="1"/>
</dbReference>
<evidence type="ECO:0000313" key="8">
    <source>
        <dbReference type="EMBL" id="BBO86184.1"/>
    </source>
</evidence>
<dbReference type="SUPFAM" id="SSF56349">
    <property type="entry name" value="DNA breaking-rejoining enzymes"/>
    <property type="match status" value="1"/>
</dbReference>
<reference evidence="8 10" key="1">
    <citation type="submission" date="2019-11" db="EMBL/GenBank/DDBJ databases">
        <title>Comparative genomics of hydrocarbon-degrading Desulfosarcina strains.</title>
        <authorList>
            <person name="Watanabe M."/>
            <person name="Kojima H."/>
            <person name="Fukui M."/>
        </authorList>
    </citation>
    <scope>NUCLEOTIDE SEQUENCE [LARGE SCALE GENOMIC DNA]</scope>
    <source>
        <strain evidence="8 10">28bB2T</strain>
    </source>
</reference>
<dbReference type="PROSITE" id="PS51898">
    <property type="entry name" value="TYR_RECOMBINASE"/>
    <property type="match status" value="1"/>
</dbReference>
<dbReference type="InterPro" id="IPR002104">
    <property type="entry name" value="Integrase_catalytic"/>
</dbReference>
<dbReference type="Pfam" id="PF02899">
    <property type="entry name" value="Phage_int_SAM_1"/>
    <property type="match status" value="1"/>
</dbReference>